<feature type="compositionally biased region" description="Polar residues" evidence="4">
    <location>
        <begin position="105"/>
        <end position="114"/>
    </location>
</feature>
<comment type="subcellular location">
    <subcellularLocation>
        <location evidence="1">Cytoplasm</location>
    </subcellularLocation>
</comment>
<keyword evidence="6" id="KW-1185">Reference proteome</keyword>
<feature type="coiled-coil region" evidence="3">
    <location>
        <begin position="373"/>
        <end position="400"/>
    </location>
</feature>
<dbReference type="InterPro" id="IPR044159">
    <property type="entry name" value="IQM"/>
</dbReference>
<dbReference type="STRING" id="1122169.Lsha_1925"/>
<dbReference type="EMBL" id="LNYW01000049">
    <property type="protein sequence ID" value="KTD59229.1"/>
    <property type="molecule type" value="Genomic_DNA"/>
</dbReference>
<feature type="region of interest" description="Disordered" evidence="4">
    <location>
        <begin position="417"/>
        <end position="438"/>
    </location>
</feature>
<dbReference type="OrthoDB" id="5654135at2"/>
<evidence type="ECO:0000256" key="4">
    <source>
        <dbReference type="SAM" id="MobiDB-lite"/>
    </source>
</evidence>
<evidence type="ECO:0000256" key="1">
    <source>
        <dbReference type="ARBA" id="ARBA00004496"/>
    </source>
</evidence>
<feature type="compositionally biased region" description="Basic residues" evidence="4">
    <location>
        <begin position="115"/>
        <end position="124"/>
    </location>
</feature>
<gene>
    <name evidence="5" type="ORF">Lsha_1925</name>
</gene>
<evidence type="ECO:0000313" key="6">
    <source>
        <dbReference type="Proteomes" id="UP000054600"/>
    </source>
</evidence>
<keyword evidence="2" id="KW-0963">Cytoplasm</keyword>
<feature type="region of interest" description="Disordered" evidence="4">
    <location>
        <begin position="95"/>
        <end position="124"/>
    </location>
</feature>
<dbReference type="PATRIC" id="fig|1122169.6.peg.2203"/>
<name>A0A0W0YQR9_9GAMM</name>
<dbReference type="RefSeq" id="WP_018576907.1">
    <property type="nucleotide sequence ID" value="NZ_KB892393.1"/>
</dbReference>
<dbReference type="AlphaFoldDB" id="A0A0W0YQR9"/>
<feature type="compositionally biased region" description="Basic and acidic residues" evidence="4">
    <location>
        <begin position="417"/>
        <end position="430"/>
    </location>
</feature>
<protein>
    <recommendedName>
        <fullName evidence="7">Coiled-coil protein</fullName>
    </recommendedName>
</protein>
<dbReference type="PANTHER" id="PTHR31250">
    <property type="entry name" value="IQ DOMAIN-CONTAINING PROTEIN IQM3"/>
    <property type="match status" value="1"/>
</dbReference>
<dbReference type="eggNOG" id="ENOG5033CGB">
    <property type="taxonomic scope" value="Bacteria"/>
</dbReference>
<sequence>MPRKYDLNIIYREDAGHLGDKIDYAWSVYQAVEPVAGEVDTNESEAKKKAALMFLIYALDIQDSALDSDRLNHLLRQLIDERQLHKTINPEYIPGKSPSHLPFSPQKTVPLQTTRHGKSKQARVKKGIKTKEILDVHDDSKKEDQTGGLFITSAVERAQYRVNIHQGLFKKNGVLFDTHKMISHGKPGFASFTLNANGELSVFSHLNKRDGFTHATMNAGAPIVAAGEIKIENGQLKAITTYSGHYQPSLFNVYRLLEYFSQHNVDISHAVVITFQNPSLYLPGIESHIYYINNVADGYRTPASQIYNGINELISTCIKKLQPSPIDKLKTKLPKSELTKQRVLLHERLQHELLEFQNNLKSNLSPFELHYRLVELEGIISRYEEQNNALSQEYGKQRSKNHLANTLLSQKKEIDDFKTGKKADDADHQKMQSMKKIY</sequence>
<organism evidence="5 6">
    <name type="scientific">Legionella shakespearei DSM 23087</name>
    <dbReference type="NCBI Taxonomy" id="1122169"/>
    <lineage>
        <taxon>Bacteria</taxon>
        <taxon>Pseudomonadati</taxon>
        <taxon>Pseudomonadota</taxon>
        <taxon>Gammaproteobacteria</taxon>
        <taxon>Legionellales</taxon>
        <taxon>Legionellaceae</taxon>
        <taxon>Legionella</taxon>
    </lineage>
</organism>
<evidence type="ECO:0000313" key="5">
    <source>
        <dbReference type="EMBL" id="KTD59229.1"/>
    </source>
</evidence>
<keyword evidence="3" id="KW-0175">Coiled coil</keyword>
<proteinExistence type="predicted"/>
<accession>A0A0W0YQR9</accession>
<dbReference type="PANTHER" id="PTHR31250:SF27">
    <property type="entry name" value="IQ DOMAIN-CONTAINING PROTEIN IQM5"/>
    <property type="match status" value="1"/>
</dbReference>
<evidence type="ECO:0000256" key="3">
    <source>
        <dbReference type="SAM" id="Coils"/>
    </source>
</evidence>
<evidence type="ECO:0000256" key="2">
    <source>
        <dbReference type="ARBA" id="ARBA00022490"/>
    </source>
</evidence>
<comment type="caution">
    <text evidence="5">The sequence shown here is derived from an EMBL/GenBank/DDBJ whole genome shotgun (WGS) entry which is preliminary data.</text>
</comment>
<dbReference type="GO" id="GO:0005737">
    <property type="term" value="C:cytoplasm"/>
    <property type="evidence" value="ECO:0007669"/>
    <property type="project" value="UniProtKB-SubCell"/>
</dbReference>
<evidence type="ECO:0008006" key="7">
    <source>
        <dbReference type="Google" id="ProtNLM"/>
    </source>
</evidence>
<reference evidence="5 6" key="1">
    <citation type="submission" date="2015-11" db="EMBL/GenBank/DDBJ databases">
        <title>Genomic analysis of 38 Legionella species identifies large and diverse effector repertoires.</title>
        <authorList>
            <person name="Burstein D."/>
            <person name="Amaro F."/>
            <person name="Zusman T."/>
            <person name="Lifshitz Z."/>
            <person name="Cohen O."/>
            <person name="Gilbert J.A."/>
            <person name="Pupko T."/>
            <person name="Shuman H.A."/>
            <person name="Segal G."/>
        </authorList>
    </citation>
    <scope>NUCLEOTIDE SEQUENCE [LARGE SCALE GENOMIC DNA]</scope>
    <source>
        <strain evidence="5 6">ATCC 49655</strain>
    </source>
</reference>
<dbReference type="Proteomes" id="UP000054600">
    <property type="component" value="Unassembled WGS sequence"/>
</dbReference>